<comment type="caution">
    <text evidence="1">The sequence shown here is derived from an EMBL/GenBank/DDBJ whole genome shotgun (WGS) entry which is preliminary data.</text>
</comment>
<evidence type="ECO:0000313" key="1">
    <source>
        <dbReference type="EMBL" id="MFL0198231.1"/>
    </source>
</evidence>
<evidence type="ECO:0000313" key="2">
    <source>
        <dbReference type="Proteomes" id="UP001623660"/>
    </source>
</evidence>
<protein>
    <recommendedName>
        <fullName evidence="3">RES domain-containing protein</fullName>
    </recommendedName>
</protein>
<dbReference type="Proteomes" id="UP001623660">
    <property type="component" value="Unassembled WGS sequence"/>
</dbReference>
<gene>
    <name evidence="1" type="ORF">ACJDU8_22100</name>
</gene>
<proteinExistence type="predicted"/>
<organism evidence="1 2">
    <name type="scientific">Candidatus Clostridium eludens</name>
    <dbReference type="NCBI Taxonomy" id="3381663"/>
    <lineage>
        <taxon>Bacteria</taxon>
        <taxon>Bacillati</taxon>
        <taxon>Bacillota</taxon>
        <taxon>Clostridia</taxon>
        <taxon>Eubacteriales</taxon>
        <taxon>Clostridiaceae</taxon>
        <taxon>Clostridium</taxon>
    </lineage>
</organism>
<dbReference type="EMBL" id="JBJHZX010000051">
    <property type="protein sequence ID" value="MFL0198231.1"/>
    <property type="molecule type" value="Genomic_DNA"/>
</dbReference>
<dbReference type="RefSeq" id="WP_406794337.1">
    <property type="nucleotide sequence ID" value="NZ_JBJHZX010000051.1"/>
</dbReference>
<accession>A0ABW8SSY5</accession>
<keyword evidence="2" id="KW-1185">Reference proteome</keyword>
<name>A0ABW8SSY5_9CLOT</name>
<evidence type="ECO:0008006" key="3">
    <source>
        <dbReference type="Google" id="ProtNLM"/>
    </source>
</evidence>
<reference evidence="1 2" key="1">
    <citation type="submission" date="2024-11" db="EMBL/GenBank/DDBJ databases">
        <authorList>
            <person name="Heng Y.C."/>
            <person name="Lim A.C.H."/>
            <person name="Lee J.K.Y."/>
            <person name="Kittelmann S."/>
        </authorList>
    </citation>
    <scope>NUCLEOTIDE SEQUENCE [LARGE SCALE GENOMIC DNA]</scope>
    <source>
        <strain evidence="1 2">WILCCON 0269</strain>
    </source>
</reference>
<sequence length="363" mass="42706">MGIEELLKNEKLLLPIQVDDDKSVINKLEESLYNYLSLIKKVNELQHIIPIITRIQNNLKLAISLYLDGKTYDAYTQIESIFNDSNIKDNLLIDSFEDISYPEEYRQLYRARIGDFYEYKSYDLFHVPFDKRELIHTERYSIPGFPCLYLGGSVYVCWEELGRPELSNLYVSRYESNPQLKILDLSYTIQDFNLQNSGKGKDFQERFFITWPIICACSMKVKDRTSYRKFKTEYVIPQLILQVARNSKIDGIAYFSTNADYSKQVCKPVFINYVFPATNIKNNSDERFSKVLEGNFSLTYPLNYGLWNELTDTGKDTLENYLGFTNRRPIAINNEYRRTAKINMYKGFGPPYCETRRMRLKNV</sequence>